<proteinExistence type="inferred from homology"/>
<evidence type="ECO:0000259" key="3">
    <source>
        <dbReference type="SMART" id="SM01329"/>
    </source>
</evidence>
<keyword evidence="2" id="KW-0560">Oxidoreductase</keyword>
<dbReference type="RefSeq" id="WP_257531159.1">
    <property type="nucleotide sequence ID" value="NZ_JANKAS010000007.1"/>
</dbReference>
<dbReference type="Pfam" id="PF00180">
    <property type="entry name" value="Iso_dh"/>
    <property type="match status" value="1"/>
</dbReference>
<dbReference type="EMBL" id="JANKAS010000007">
    <property type="protein sequence ID" value="MCR1899130.1"/>
    <property type="molecule type" value="Genomic_DNA"/>
</dbReference>
<dbReference type="AlphaFoldDB" id="A0AAE3KZE9"/>
<evidence type="ECO:0000313" key="5">
    <source>
        <dbReference type="Proteomes" id="UP001205748"/>
    </source>
</evidence>
<dbReference type="InterPro" id="IPR024084">
    <property type="entry name" value="IsoPropMal-DH-like_dom"/>
</dbReference>
<name>A0AAE3KZE9_9FIRM</name>
<dbReference type="PANTHER" id="PTHR11835">
    <property type="entry name" value="DECARBOXYLATING DEHYDROGENASES-ISOCITRATE, ISOPROPYLMALATE, TARTRATE"/>
    <property type="match status" value="1"/>
</dbReference>
<organism evidence="4 5">
    <name type="scientific">Irregularibacter muris</name>
    <dbReference type="NCBI Taxonomy" id="1796619"/>
    <lineage>
        <taxon>Bacteria</taxon>
        <taxon>Bacillati</taxon>
        <taxon>Bacillota</taxon>
        <taxon>Clostridia</taxon>
        <taxon>Eubacteriales</taxon>
        <taxon>Eubacteriaceae</taxon>
        <taxon>Irregularibacter</taxon>
    </lineage>
</organism>
<dbReference type="Gene3D" id="3.40.718.10">
    <property type="entry name" value="Isopropylmalate Dehydrogenase"/>
    <property type="match status" value="1"/>
</dbReference>
<evidence type="ECO:0000313" key="4">
    <source>
        <dbReference type="EMBL" id="MCR1899130.1"/>
    </source>
</evidence>
<comment type="similarity">
    <text evidence="1">Belongs to the isocitrate and isopropylmalate dehydrogenases family.</text>
</comment>
<dbReference type="Proteomes" id="UP001205748">
    <property type="component" value="Unassembled WGS sequence"/>
</dbReference>
<feature type="domain" description="Isopropylmalate dehydrogenase-like" evidence="3">
    <location>
        <begin position="44"/>
        <end position="381"/>
    </location>
</feature>
<gene>
    <name evidence="4" type="ORF">NSA47_09055</name>
</gene>
<dbReference type="SMART" id="SM01329">
    <property type="entry name" value="Iso_dh"/>
    <property type="match status" value="1"/>
</dbReference>
<accession>A0AAE3KZE9</accession>
<dbReference type="GO" id="GO:0006099">
    <property type="term" value="P:tricarboxylic acid cycle"/>
    <property type="evidence" value="ECO:0007669"/>
    <property type="project" value="TreeGrafter"/>
</dbReference>
<sequence length="389" mass="43523">MENIESIKEAQEKFSQLIQPEFERIKRMKEDNEVTDFSKLDKIVVGILPGDGIGPIIMKQAIRVLQELIKEEVQSGRIELREIEGMTIENRVAKMQSLPEDVFKEVKDCDVLIKGPMVTPRVGEGLPNFLSANSLLRRGLELFAAVRPIKISDKNIDWTFFRENIEGEYIWGNKGIQVDEDLAIDFKVQTKQGSERIARAAFEFARKNGKKNVTIVTKANIVKLADGNFIKAVRKVGEEYPEIEIQERLVDAMCAKMLDPEFNKGIEVIVLPNLYGDIVTDVAAEHQGGLGTASSSNIGNKYAMFEAIHGTAPFLIEHGRGDYADPCSLIRAVGMMLAHIGYGDCKELLDKALDICTVTERKVIITTLKEDASAEEFTDYLLETIQGLK</sequence>
<reference evidence="4" key="1">
    <citation type="submission" date="2022-07" db="EMBL/GenBank/DDBJ databases">
        <title>Enhanced cultured diversity of the mouse gut microbiota enables custom-made synthetic communities.</title>
        <authorList>
            <person name="Afrizal A."/>
        </authorList>
    </citation>
    <scope>NUCLEOTIDE SEQUENCE</scope>
    <source>
        <strain evidence="4">DSM 28593</strain>
    </source>
</reference>
<evidence type="ECO:0000256" key="1">
    <source>
        <dbReference type="ARBA" id="ARBA00007769"/>
    </source>
</evidence>
<dbReference type="GO" id="GO:0006102">
    <property type="term" value="P:isocitrate metabolic process"/>
    <property type="evidence" value="ECO:0007669"/>
    <property type="project" value="TreeGrafter"/>
</dbReference>
<evidence type="ECO:0000256" key="2">
    <source>
        <dbReference type="ARBA" id="ARBA00023002"/>
    </source>
</evidence>
<keyword evidence="5" id="KW-1185">Reference proteome</keyword>
<dbReference type="GO" id="GO:0004449">
    <property type="term" value="F:isocitrate dehydrogenase (NAD+) activity"/>
    <property type="evidence" value="ECO:0007669"/>
    <property type="project" value="TreeGrafter"/>
</dbReference>
<dbReference type="PANTHER" id="PTHR11835:SF34">
    <property type="entry name" value="ISOCITRATE DEHYDROGENASE [NAD] SUBUNIT ALPHA, MITOCHONDRIAL"/>
    <property type="match status" value="1"/>
</dbReference>
<comment type="caution">
    <text evidence="4">The sequence shown here is derived from an EMBL/GenBank/DDBJ whole genome shotgun (WGS) entry which is preliminary data.</text>
</comment>
<protein>
    <submittedName>
        <fullName evidence="4">Isocitrate/isopropylmalate family dehydrogenase</fullName>
    </submittedName>
</protein>
<dbReference type="SUPFAM" id="SSF53659">
    <property type="entry name" value="Isocitrate/Isopropylmalate dehydrogenase-like"/>
    <property type="match status" value="1"/>
</dbReference>